<sequence>MSQPEGQENLVMWARPLLTSQEGIKLLVDPSLGGNYDFDDLVRVASIASMCVHPEVTQRPFMGEVVQALKLIYKDGDKACEDCNSQREDSSAPDHDYRGEHCSDSSWWRGSTPRLTQGYASSLITMEYSSGPMQEIDRSHSTSNIVKHSRSGPIRTKKTQSLFYRLRGSMSEHGLLSRRFDMDGYWV</sequence>
<reference evidence="3" key="2">
    <citation type="submission" date="2023-06" db="EMBL/GenBank/DDBJ databases">
        <authorList>
            <person name="Ma L."/>
            <person name="Liu K.-W."/>
            <person name="Li Z."/>
            <person name="Hsiao Y.-Y."/>
            <person name="Qi Y."/>
            <person name="Fu T."/>
            <person name="Tang G."/>
            <person name="Zhang D."/>
            <person name="Sun W.-H."/>
            <person name="Liu D.-K."/>
            <person name="Li Y."/>
            <person name="Chen G.-Z."/>
            <person name="Liu X.-D."/>
            <person name="Liao X.-Y."/>
            <person name="Jiang Y.-T."/>
            <person name="Yu X."/>
            <person name="Hao Y."/>
            <person name="Huang J."/>
            <person name="Zhao X.-W."/>
            <person name="Ke S."/>
            <person name="Chen Y.-Y."/>
            <person name="Wu W.-L."/>
            <person name="Hsu J.-L."/>
            <person name="Lin Y.-F."/>
            <person name="Huang M.-D."/>
            <person name="Li C.-Y."/>
            <person name="Huang L."/>
            <person name="Wang Z.-W."/>
            <person name="Zhao X."/>
            <person name="Zhong W.-Y."/>
            <person name="Peng D.-H."/>
            <person name="Ahmad S."/>
            <person name="Lan S."/>
            <person name="Zhang J.-S."/>
            <person name="Tsai W.-C."/>
            <person name="Van De Peer Y."/>
            <person name="Liu Z.-J."/>
        </authorList>
    </citation>
    <scope>NUCLEOTIDE SEQUENCE</scope>
    <source>
        <strain evidence="3">SCP</strain>
        <tissue evidence="3">Leaves</tissue>
    </source>
</reference>
<reference evidence="3" key="1">
    <citation type="journal article" date="2023" name="Nat. Commun.">
        <title>Diploid and tetraploid genomes of Acorus and the evolution of monocots.</title>
        <authorList>
            <person name="Ma L."/>
            <person name="Liu K.W."/>
            <person name="Li Z."/>
            <person name="Hsiao Y.Y."/>
            <person name="Qi Y."/>
            <person name="Fu T."/>
            <person name="Tang G.D."/>
            <person name="Zhang D."/>
            <person name="Sun W.H."/>
            <person name="Liu D.K."/>
            <person name="Li Y."/>
            <person name="Chen G.Z."/>
            <person name="Liu X.D."/>
            <person name="Liao X.Y."/>
            <person name="Jiang Y.T."/>
            <person name="Yu X."/>
            <person name="Hao Y."/>
            <person name="Huang J."/>
            <person name="Zhao X.W."/>
            <person name="Ke S."/>
            <person name="Chen Y.Y."/>
            <person name="Wu W.L."/>
            <person name="Hsu J.L."/>
            <person name="Lin Y.F."/>
            <person name="Huang M.D."/>
            <person name="Li C.Y."/>
            <person name="Huang L."/>
            <person name="Wang Z.W."/>
            <person name="Zhao X."/>
            <person name="Zhong W.Y."/>
            <person name="Peng D.H."/>
            <person name="Ahmad S."/>
            <person name="Lan S."/>
            <person name="Zhang J.S."/>
            <person name="Tsai W.C."/>
            <person name="Van de Peer Y."/>
            <person name="Liu Z.J."/>
        </authorList>
    </citation>
    <scope>NUCLEOTIDE SEQUENCE</scope>
    <source>
        <strain evidence="3">SCP</strain>
    </source>
</reference>
<evidence type="ECO:0000256" key="2">
    <source>
        <dbReference type="ARBA" id="ARBA00022840"/>
    </source>
</evidence>
<dbReference type="AlphaFoldDB" id="A0AAV9A8M6"/>
<evidence type="ECO:0000313" key="4">
    <source>
        <dbReference type="Proteomes" id="UP001179952"/>
    </source>
</evidence>
<dbReference type="EMBL" id="JAUJYN010000011">
    <property type="protein sequence ID" value="KAK1260512.1"/>
    <property type="molecule type" value="Genomic_DNA"/>
</dbReference>
<keyword evidence="3" id="KW-0418">Kinase</keyword>
<keyword evidence="2" id="KW-0067">ATP-binding</keyword>
<evidence type="ECO:0000256" key="1">
    <source>
        <dbReference type="ARBA" id="ARBA00022741"/>
    </source>
</evidence>
<protein>
    <submittedName>
        <fullName evidence="3">Receptor-like serine/threonine-protein kinase ALE2</fullName>
    </submittedName>
</protein>
<keyword evidence="4" id="KW-1185">Reference proteome</keyword>
<comment type="caution">
    <text evidence="3">The sequence shown here is derived from an EMBL/GenBank/DDBJ whole genome shotgun (WGS) entry which is preliminary data.</text>
</comment>
<gene>
    <name evidence="3" type="ORF">QJS04_geneDACA002301</name>
</gene>
<name>A0AAV9A8M6_ACOGR</name>
<organism evidence="3 4">
    <name type="scientific">Acorus gramineus</name>
    <name type="common">Dwarf sweet flag</name>
    <dbReference type="NCBI Taxonomy" id="55184"/>
    <lineage>
        <taxon>Eukaryota</taxon>
        <taxon>Viridiplantae</taxon>
        <taxon>Streptophyta</taxon>
        <taxon>Embryophyta</taxon>
        <taxon>Tracheophyta</taxon>
        <taxon>Spermatophyta</taxon>
        <taxon>Magnoliopsida</taxon>
        <taxon>Liliopsida</taxon>
        <taxon>Acoraceae</taxon>
        <taxon>Acorus</taxon>
    </lineage>
</organism>
<keyword evidence="1" id="KW-0547">Nucleotide-binding</keyword>
<dbReference type="PANTHER" id="PTHR47989">
    <property type="entry name" value="OS01G0750732 PROTEIN"/>
    <property type="match status" value="1"/>
</dbReference>
<dbReference type="PANTHER" id="PTHR47989:SF40">
    <property type="entry name" value="RECEPTOR-LIKE SERINE_THREONINE-PROTEIN KINASE ALE2"/>
    <property type="match status" value="1"/>
</dbReference>
<accession>A0AAV9A8M6</accession>
<keyword evidence="3" id="KW-0675">Receptor</keyword>
<proteinExistence type="predicted"/>
<dbReference type="GO" id="GO:0016301">
    <property type="term" value="F:kinase activity"/>
    <property type="evidence" value="ECO:0007669"/>
    <property type="project" value="UniProtKB-KW"/>
</dbReference>
<dbReference type="GO" id="GO:0005524">
    <property type="term" value="F:ATP binding"/>
    <property type="evidence" value="ECO:0007669"/>
    <property type="project" value="UniProtKB-KW"/>
</dbReference>
<dbReference type="Gene3D" id="1.10.510.10">
    <property type="entry name" value="Transferase(Phosphotransferase) domain 1"/>
    <property type="match status" value="1"/>
</dbReference>
<evidence type="ECO:0000313" key="3">
    <source>
        <dbReference type="EMBL" id="KAK1260512.1"/>
    </source>
</evidence>
<keyword evidence="3" id="KW-0808">Transferase</keyword>
<dbReference type="Proteomes" id="UP001179952">
    <property type="component" value="Unassembled WGS sequence"/>
</dbReference>